<dbReference type="Gene3D" id="3.90.226.10">
    <property type="entry name" value="2-enoyl-CoA Hydratase, Chain A, domain 1"/>
    <property type="match status" value="1"/>
</dbReference>
<dbReference type="PANTHER" id="PTHR11261">
    <property type="entry name" value="INTERPHOTORECEPTOR RETINOID-BINDING PROTEIN"/>
    <property type="match status" value="1"/>
</dbReference>
<accession>A0A3E2GSS6</accession>
<feature type="non-terminal residue" evidence="2">
    <location>
        <position position="503"/>
    </location>
</feature>
<dbReference type="GO" id="GO:0008236">
    <property type="term" value="F:serine-type peptidase activity"/>
    <property type="evidence" value="ECO:0007669"/>
    <property type="project" value="InterPro"/>
</dbReference>
<dbReference type="GO" id="GO:0006508">
    <property type="term" value="P:proteolysis"/>
    <property type="evidence" value="ECO:0007669"/>
    <property type="project" value="InterPro"/>
</dbReference>
<protein>
    <recommendedName>
        <fullName evidence="1">Tail specific protease domain-containing protein</fullName>
    </recommendedName>
</protein>
<feature type="domain" description="Tail specific protease" evidence="1">
    <location>
        <begin position="250"/>
        <end position="475"/>
    </location>
</feature>
<dbReference type="CDD" id="cd07563">
    <property type="entry name" value="Peptidase_S41_IRBP"/>
    <property type="match status" value="1"/>
</dbReference>
<dbReference type="SUPFAM" id="SSF52096">
    <property type="entry name" value="ClpP/crotonase"/>
    <property type="match status" value="1"/>
</dbReference>
<feature type="non-terminal residue" evidence="2">
    <location>
        <position position="1"/>
    </location>
</feature>
<dbReference type="AlphaFoldDB" id="A0A3E2GSS6"/>
<dbReference type="InterPro" id="IPR005151">
    <property type="entry name" value="Tail-specific_protease"/>
</dbReference>
<proteinExistence type="predicted"/>
<dbReference type="OrthoDB" id="10268064at2759"/>
<keyword evidence="3" id="KW-1185">Reference proteome</keyword>
<evidence type="ECO:0000313" key="3">
    <source>
        <dbReference type="Proteomes" id="UP000258309"/>
    </source>
</evidence>
<comment type="caution">
    <text evidence="2">The sequence shown here is derived from an EMBL/GenBank/DDBJ whole genome shotgun (WGS) entry which is preliminary data.</text>
</comment>
<reference evidence="2 3" key="1">
    <citation type="submission" date="2018-05" db="EMBL/GenBank/DDBJ databases">
        <title>Draft genome sequence of Scytalidium lignicola DSM 105466, a ubiquitous saprotrophic fungus.</title>
        <authorList>
            <person name="Buettner E."/>
            <person name="Gebauer A.M."/>
            <person name="Hofrichter M."/>
            <person name="Liers C."/>
            <person name="Kellner H."/>
        </authorList>
    </citation>
    <scope>NUCLEOTIDE SEQUENCE [LARGE SCALE GENOMIC DNA]</scope>
    <source>
        <strain evidence="2 3">DSM 105466</strain>
    </source>
</reference>
<dbReference type="InterPro" id="IPR029045">
    <property type="entry name" value="ClpP/crotonase-like_dom_sf"/>
</dbReference>
<dbReference type="PANTHER" id="PTHR11261:SF3">
    <property type="entry name" value="RETINOL-BINDING PROTEIN 3"/>
    <property type="match status" value="1"/>
</dbReference>
<dbReference type="Proteomes" id="UP000258309">
    <property type="component" value="Unassembled WGS sequence"/>
</dbReference>
<dbReference type="Gene3D" id="3.30.750.44">
    <property type="match status" value="1"/>
</dbReference>
<gene>
    <name evidence="2" type="ORF">B7463_g12270</name>
</gene>
<organism evidence="2 3">
    <name type="scientific">Scytalidium lignicola</name>
    <name type="common">Hyphomycete</name>
    <dbReference type="NCBI Taxonomy" id="5539"/>
    <lineage>
        <taxon>Eukaryota</taxon>
        <taxon>Fungi</taxon>
        <taxon>Dikarya</taxon>
        <taxon>Ascomycota</taxon>
        <taxon>Pezizomycotina</taxon>
        <taxon>Leotiomycetes</taxon>
        <taxon>Leotiomycetes incertae sedis</taxon>
        <taxon>Scytalidium</taxon>
    </lineage>
</organism>
<evidence type="ECO:0000259" key="1">
    <source>
        <dbReference type="SMART" id="SM00245"/>
    </source>
</evidence>
<sequence length="503" mass="54795">MRFLQYIFGVSGLLVPQLETPSVAGEPVVPTDHPAGIQFSTWLAAHNSGDKETITRYHEVNFTEAAGLPVFSVENDFSMQQFSGGFDVVEVLNSSVPSSITVLLKGKKWASYLRAEMSVDVSKDNLPATRFFFKPGNIPLHLVPNDDPRRKAYEKGLQPLTPALREAVVQELTGIIQREYIDVEIGATIVSTLQESMQNGTFDNITNSQDFSIELFSTLHRLNHTAGVFIAFSDPLIGTESGDAAELESPRKLFEELQERNFHFDKNISFDTSSLPGRTIATLPINSFAPTNPEYASDSEQILAAVGEIVSSVGSADAVIIDLRGNHGGDSNTVAFILSYFLYDGSPNGRHLTDFIDNSGKVNRSMYTTPLELLPGGTEPLGTSKPVFVLTSNTTFGAGEDMAYNLQAFKRATIIGEGNNATTGFGSANPSVKYICEEEFGKRWWMAGVPSLRAVHSVTGVSWKGVGVESDVIAGQGDWKDTTDAHEVARRLAVIELQGRDEL</sequence>
<dbReference type="Pfam" id="PF03572">
    <property type="entry name" value="Peptidase_S41"/>
    <property type="match status" value="1"/>
</dbReference>
<name>A0A3E2GSS6_SCYLI</name>
<dbReference type="EMBL" id="NCSJ02000519">
    <property type="protein sequence ID" value="RFU24068.1"/>
    <property type="molecule type" value="Genomic_DNA"/>
</dbReference>
<evidence type="ECO:0000313" key="2">
    <source>
        <dbReference type="EMBL" id="RFU24068.1"/>
    </source>
</evidence>
<dbReference type="SMART" id="SM00245">
    <property type="entry name" value="TSPc"/>
    <property type="match status" value="1"/>
</dbReference>